<dbReference type="OrthoDB" id="9780716at2"/>
<evidence type="ECO:0000256" key="2">
    <source>
        <dbReference type="ARBA" id="ARBA00022475"/>
    </source>
</evidence>
<feature type="transmembrane region" description="Helical" evidence="6">
    <location>
        <begin position="54"/>
        <end position="76"/>
    </location>
</feature>
<dbReference type="STRING" id="1794912.AXX12_08120"/>
<dbReference type="GO" id="GO:0055085">
    <property type="term" value="P:transmembrane transport"/>
    <property type="evidence" value="ECO:0007669"/>
    <property type="project" value="InterPro"/>
</dbReference>
<evidence type="ECO:0000313" key="7">
    <source>
        <dbReference type="EMBL" id="KYZ76390.1"/>
    </source>
</evidence>
<reference evidence="7 8" key="1">
    <citation type="submission" date="2016-02" db="EMBL/GenBank/DDBJ databases">
        <title>Anaerosporomusa subterraneum gen. nov., sp. nov., a spore-forming obligate anaerobe isolated from saprolite.</title>
        <authorList>
            <person name="Choi J.K."/>
            <person name="Shah M."/>
            <person name="Yee N."/>
        </authorList>
    </citation>
    <scope>NUCLEOTIDE SEQUENCE [LARGE SCALE GENOMIC DNA]</scope>
    <source>
        <strain evidence="7 8">RU4</strain>
    </source>
</reference>
<dbReference type="RefSeq" id="WP_066241775.1">
    <property type="nucleotide sequence ID" value="NZ_LSGP01000017.1"/>
</dbReference>
<keyword evidence="5 6" id="KW-0472">Membrane</keyword>
<evidence type="ECO:0000256" key="6">
    <source>
        <dbReference type="SAM" id="Phobius"/>
    </source>
</evidence>
<keyword evidence="2" id="KW-1003">Cell membrane</keyword>
<dbReference type="NCBIfam" id="TIGR04408">
    <property type="entry name" value="LptG_lptG"/>
    <property type="match status" value="1"/>
</dbReference>
<keyword evidence="3 6" id="KW-0812">Transmembrane</keyword>
<comment type="subcellular location">
    <subcellularLocation>
        <location evidence="1">Cell membrane</location>
        <topology evidence="1">Multi-pass membrane protein</topology>
    </subcellularLocation>
</comment>
<name>A0A154BRE9_ANASB</name>
<feature type="transmembrane region" description="Helical" evidence="6">
    <location>
        <begin position="97"/>
        <end position="118"/>
    </location>
</feature>
<organism evidence="7 8">
    <name type="scientific">Anaerosporomusa subterranea</name>
    <dbReference type="NCBI Taxonomy" id="1794912"/>
    <lineage>
        <taxon>Bacteria</taxon>
        <taxon>Bacillati</taxon>
        <taxon>Bacillota</taxon>
        <taxon>Negativicutes</taxon>
        <taxon>Acetonemataceae</taxon>
        <taxon>Anaerosporomusa</taxon>
    </lineage>
</organism>
<dbReference type="Pfam" id="PF03739">
    <property type="entry name" value="LptF_LptG"/>
    <property type="match status" value="1"/>
</dbReference>
<accession>A0A154BRE9</accession>
<evidence type="ECO:0000256" key="5">
    <source>
        <dbReference type="ARBA" id="ARBA00023136"/>
    </source>
</evidence>
<evidence type="ECO:0000256" key="1">
    <source>
        <dbReference type="ARBA" id="ARBA00004651"/>
    </source>
</evidence>
<dbReference type="EMBL" id="LSGP01000017">
    <property type="protein sequence ID" value="KYZ76390.1"/>
    <property type="molecule type" value="Genomic_DNA"/>
</dbReference>
<dbReference type="InterPro" id="IPR005495">
    <property type="entry name" value="LptG/LptF_permease"/>
</dbReference>
<dbReference type="PANTHER" id="PTHR33529">
    <property type="entry name" value="SLR0882 PROTEIN-RELATED"/>
    <property type="match status" value="1"/>
</dbReference>
<gene>
    <name evidence="7" type="ORF">AXX12_08120</name>
</gene>
<dbReference type="AlphaFoldDB" id="A0A154BRE9"/>
<sequence length="362" mass="40398">MRILDKYIFKELLGPFVFGVGAFSSIFIGGGTLYRIAQYITQYGAGVDIVIKLFVYSLPEIIVMTFPMSMLLASLMSFGRLSSSSEIIAMKSGGISFYRLTAPVFVAALAVSIFSMVFSEKVVPQSKAAYNNLVRYEIEKNTKPRSQEHIVIKEVDQGSLERLTYARRFEESDSTMYGITIQEFEADKLVRVENAEKAIWQGSQWIMQNGVIHDLSTEGKVQRSLQFDKQIMPVDKNPQSISTAQKKAEEMSISELKQYIKTLKREFVKSGKYETELHQRITIPMASLVFAMIGAPLGLQPHRTSSSIGLGLSIIIIFAYYTVMTIFNALGQGGAIYPMLAAWIPNLAGIIAGVFLIRKASR</sequence>
<feature type="transmembrane region" description="Helical" evidence="6">
    <location>
        <begin position="12"/>
        <end position="34"/>
    </location>
</feature>
<dbReference type="Proteomes" id="UP000076268">
    <property type="component" value="Unassembled WGS sequence"/>
</dbReference>
<dbReference type="GO" id="GO:0043190">
    <property type="term" value="C:ATP-binding cassette (ABC) transporter complex"/>
    <property type="evidence" value="ECO:0007669"/>
    <property type="project" value="InterPro"/>
</dbReference>
<keyword evidence="8" id="KW-1185">Reference proteome</keyword>
<dbReference type="GO" id="GO:0015920">
    <property type="term" value="P:lipopolysaccharide transport"/>
    <property type="evidence" value="ECO:0007669"/>
    <property type="project" value="TreeGrafter"/>
</dbReference>
<feature type="transmembrane region" description="Helical" evidence="6">
    <location>
        <begin position="311"/>
        <end position="330"/>
    </location>
</feature>
<feature type="transmembrane region" description="Helical" evidence="6">
    <location>
        <begin position="281"/>
        <end position="299"/>
    </location>
</feature>
<proteinExistence type="predicted"/>
<evidence type="ECO:0000256" key="4">
    <source>
        <dbReference type="ARBA" id="ARBA00022989"/>
    </source>
</evidence>
<comment type="caution">
    <text evidence="7">The sequence shown here is derived from an EMBL/GenBank/DDBJ whole genome shotgun (WGS) entry which is preliminary data.</text>
</comment>
<feature type="transmembrane region" description="Helical" evidence="6">
    <location>
        <begin position="336"/>
        <end position="357"/>
    </location>
</feature>
<dbReference type="PANTHER" id="PTHR33529:SF6">
    <property type="entry name" value="YJGP_YJGQ FAMILY PERMEASE"/>
    <property type="match status" value="1"/>
</dbReference>
<dbReference type="InterPro" id="IPR030923">
    <property type="entry name" value="LptG"/>
</dbReference>
<evidence type="ECO:0000256" key="3">
    <source>
        <dbReference type="ARBA" id="ARBA00022692"/>
    </source>
</evidence>
<keyword evidence="4 6" id="KW-1133">Transmembrane helix</keyword>
<evidence type="ECO:0000313" key="8">
    <source>
        <dbReference type="Proteomes" id="UP000076268"/>
    </source>
</evidence>
<protein>
    <submittedName>
        <fullName evidence="7">LPS export ABC transporter permease LptG</fullName>
    </submittedName>
</protein>